<dbReference type="GO" id="GO:0016846">
    <property type="term" value="F:carbon-sulfur lyase activity"/>
    <property type="evidence" value="ECO:0007669"/>
    <property type="project" value="InterPro"/>
</dbReference>
<dbReference type="InterPro" id="IPR006913">
    <property type="entry name" value="CENP-V/GFA"/>
</dbReference>
<evidence type="ECO:0000256" key="5">
    <source>
        <dbReference type="SAM" id="MobiDB-lite"/>
    </source>
</evidence>
<evidence type="ECO:0000313" key="7">
    <source>
        <dbReference type="EMBL" id="NGO53986.1"/>
    </source>
</evidence>
<protein>
    <submittedName>
        <fullName evidence="7">GFA family protein</fullName>
    </submittedName>
</protein>
<dbReference type="Proteomes" id="UP001642900">
    <property type="component" value="Unassembled WGS sequence"/>
</dbReference>
<dbReference type="InterPro" id="IPR011057">
    <property type="entry name" value="Mss4-like_sf"/>
</dbReference>
<evidence type="ECO:0000256" key="2">
    <source>
        <dbReference type="ARBA" id="ARBA00022723"/>
    </source>
</evidence>
<proteinExistence type="inferred from homology"/>
<evidence type="ECO:0000256" key="4">
    <source>
        <dbReference type="ARBA" id="ARBA00023239"/>
    </source>
</evidence>
<evidence type="ECO:0000256" key="1">
    <source>
        <dbReference type="ARBA" id="ARBA00005495"/>
    </source>
</evidence>
<comment type="caution">
    <text evidence="7">The sequence shown here is derived from an EMBL/GenBank/DDBJ whole genome shotgun (WGS) entry which is preliminary data.</text>
</comment>
<keyword evidence="8" id="KW-1185">Reference proteome</keyword>
<keyword evidence="4" id="KW-0456">Lyase</keyword>
<feature type="domain" description="CENP-V/GFA" evidence="6">
    <location>
        <begin position="6"/>
        <end position="109"/>
    </location>
</feature>
<evidence type="ECO:0000259" key="6">
    <source>
        <dbReference type="PROSITE" id="PS51891"/>
    </source>
</evidence>
<dbReference type="PANTHER" id="PTHR33337">
    <property type="entry name" value="GFA DOMAIN-CONTAINING PROTEIN"/>
    <property type="match status" value="1"/>
</dbReference>
<dbReference type="GO" id="GO:0046872">
    <property type="term" value="F:metal ion binding"/>
    <property type="evidence" value="ECO:0007669"/>
    <property type="project" value="UniProtKB-KW"/>
</dbReference>
<dbReference type="RefSeq" id="WP_165031886.1">
    <property type="nucleotide sequence ID" value="NZ_JAAKZF010000041.1"/>
</dbReference>
<gene>
    <name evidence="7" type="ORF">G6N73_23015</name>
</gene>
<reference evidence="7 8" key="1">
    <citation type="submission" date="2020-02" db="EMBL/GenBank/DDBJ databases">
        <title>Genome sequence of strain CCNWXJ40-4.</title>
        <authorList>
            <person name="Gao J."/>
            <person name="Sun J."/>
        </authorList>
    </citation>
    <scope>NUCLEOTIDE SEQUENCE [LARGE SCALE GENOMIC DNA]</scope>
    <source>
        <strain evidence="7 8">CCNWXJ 40-4</strain>
    </source>
</reference>
<name>A0A6G4WID4_9HYPH</name>
<feature type="region of interest" description="Disordered" evidence="5">
    <location>
        <begin position="119"/>
        <end position="157"/>
    </location>
</feature>
<dbReference type="EMBL" id="JAAKZF010000041">
    <property type="protein sequence ID" value="NGO53986.1"/>
    <property type="molecule type" value="Genomic_DNA"/>
</dbReference>
<keyword evidence="2" id="KW-0479">Metal-binding</keyword>
<dbReference type="PANTHER" id="PTHR33337:SF40">
    <property type="entry name" value="CENP-V_GFA DOMAIN-CONTAINING PROTEIN-RELATED"/>
    <property type="match status" value="1"/>
</dbReference>
<dbReference type="SUPFAM" id="SSF51316">
    <property type="entry name" value="Mss4-like"/>
    <property type="match status" value="1"/>
</dbReference>
<organism evidence="7 8">
    <name type="scientific">Allomesorhizobium camelthorni</name>
    <dbReference type="NCBI Taxonomy" id="475069"/>
    <lineage>
        <taxon>Bacteria</taxon>
        <taxon>Pseudomonadati</taxon>
        <taxon>Pseudomonadota</taxon>
        <taxon>Alphaproteobacteria</taxon>
        <taxon>Hyphomicrobiales</taxon>
        <taxon>Phyllobacteriaceae</taxon>
        <taxon>Allomesorhizobium</taxon>
    </lineage>
</organism>
<evidence type="ECO:0000313" key="8">
    <source>
        <dbReference type="Proteomes" id="UP001642900"/>
    </source>
</evidence>
<dbReference type="AlphaFoldDB" id="A0A6G4WID4"/>
<keyword evidence="3" id="KW-0862">Zinc</keyword>
<evidence type="ECO:0000256" key="3">
    <source>
        <dbReference type="ARBA" id="ARBA00022833"/>
    </source>
</evidence>
<dbReference type="PROSITE" id="PS51891">
    <property type="entry name" value="CENP_V_GFA"/>
    <property type="match status" value="1"/>
</dbReference>
<dbReference type="Gene3D" id="3.90.1590.10">
    <property type="entry name" value="glutathione-dependent formaldehyde- activating enzyme (gfa)"/>
    <property type="match status" value="1"/>
</dbReference>
<dbReference type="Pfam" id="PF04828">
    <property type="entry name" value="GFA"/>
    <property type="match status" value="1"/>
</dbReference>
<feature type="compositionally biased region" description="Basic and acidic residues" evidence="5">
    <location>
        <begin position="140"/>
        <end position="157"/>
    </location>
</feature>
<sequence>MSAENITGGCQCGAVRFRAAGLGRASICHCRMCQKAFGGLFGPLVTAKGLEWTRGEPKRFASSNVARRGFCAACGTPLTYEYEGGIDVAIGALDDPNLAPPTVQLNPADKLAVYDELHRLPGRPPDEQAASDAFLASVENHQHPDHDTESWPSKERQ</sequence>
<accession>A0A6G4WID4</accession>
<comment type="similarity">
    <text evidence="1">Belongs to the Gfa family.</text>
</comment>